<comment type="caution">
    <text evidence="4">The sequence shown here is derived from an EMBL/GenBank/DDBJ whole genome shotgun (WGS) entry which is preliminary data.</text>
</comment>
<organism evidence="4 5">
    <name type="scientific">Acropora cervicornis</name>
    <name type="common">Staghorn coral</name>
    <dbReference type="NCBI Taxonomy" id="6130"/>
    <lineage>
        <taxon>Eukaryota</taxon>
        <taxon>Metazoa</taxon>
        <taxon>Cnidaria</taxon>
        <taxon>Anthozoa</taxon>
        <taxon>Hexacorallia</taxon>
        <taxon>Scleractinia</taxon>
        <taxon>Astrocoeniina</taxon>
        <taxon>Acroporidae</taxon>
        <taxon>Acropora</taxon>
    </lineage>
</organism>
<feature type="domain" description="Ig-like" evidence="3">
    <location>
        <begin position="9"/>
        <end position="90"/>
    </location>
</feature>
<dbReference type="InterPro" id="IPR003599">
    <property type="entry name" value="Ig_sub"/>
</dbReference>
<sequence>MCCTKGLSPDQHSFFVKEGGKVKLDCRPAADSHPPAGIIWYKYNIPVQDISYRSFTADVLNLSKIALDNLLVADSGNYSCSFNNTEMTFNRTFILRVFEPCCGPAIVEFPNTTAILGSEVDLRCHVTSDSVVYIRWYFKLQAAKMNASNSQTLEDLREISSILPVKIFSYGDSSFKGNLNRVEAVYHIDNVSFADQGEYICEAFDEHGKVRKGTFLKVFNAEVALDTRKTEHKWREGSKKSAPSPPGTESPARDLEAKCGRFHENNQTLPLAMLIVVPAAFLVVFTVVFVRALDKIKQKRAVLLKSDVSRNGRLRSGDFNGNNGCPSQNRDKRMIISHPHQTIPNSTTLDRIQNAGQLTVLSALKDTCDKAPCNSFPSSRLTADVMVSGDVIESKHCSEALELEWEGMELVMDEKFEAIKLCKEEEV</sequence>
<reference evidence="4" key="1">
    <citation type="journal article" date="2023" name="G3 (Bethesda)">
        <title>Whole genome assembly and annotation of the endangered Caribbean coral Acropora cervicornis.</title>
        <authorList>
            <person name="Selwyn J.D."/>
            <person name="Vollmer S.V."/>
        </authorList>
    </citation>
    <scope>NUCLEOTIDE SEQUENCE</scope>
    <source>
        <strain evidence="4">K2</strain>
    </source>
</reference>
<feature type="domain" description="Ig-like" evidence="3">
    <location>
        <begin position="104"/>
        <end position="203"/>
    </location>
</feature>
<dbReference type="SMART" id="SM00408">
    <property type="entry name" value="IGc2"/>
    <property type="match status" value="2"/>
</dbReference>
<dbReference type="PROSITE" id="PS50835">
    <property type="entry name" value="IG_LIKE"/>
    <property type="match status" value="2"/>
</dbReference>
<dbReference type="InterPro" id="IPR036179">
    <property type="entry name" value="Ig-like_dom_sf"/>
</dbReference>
<evidence type="ECO:0000256" key="2">
    <source>
        <dbReference type="SAM" id="Phobius"/>
    </source>
</evidence>
<dbReference type="AlphaFoldDB" id="A0AAD9R3K6"/>
<keyword evidence="4" id="KW-0675">Receptor</keyword>
<dbReference type="PANTHER" id="PTHR46013:SF4">
    <property type="entry name" value="B-CELL RECEPTOR CD22-RELATED"/>
    <property type="match status" value="1"/>
</dbReference>
<dbReference type="InterPro" id="IPR013783">
    <property type="entry name" value="Ig-like_fold"/>
</dbReference>
<dbReference type="Gene3D" id="2.60.40.10">
    <property type="entry name" value="Immunoglobulins"/>
    <property type="match status" value="2"/>
</dbReference>
<gene>
    <name evidence="4" type="ORF">P5673_002735</name>
</gene>
<evidence type="ECO:0000256" key="1">
    <source>
        <dbReference type="SAM" id="MobiDB-lite"/>
    </source>
</evidence>
<dbReference type="PANTHER" id="PTHR46013">
    <property type="entry name" value="VASCULAR CELL ADHESION MOLECULE 1"/>
    <property type="match status" value="1"/>
</dbReference>
<keyword evidence="5" id="KW-1185">Reference proteome</keyword>
<dbReference type="EMBL" id="JARQWQ010000004">
    <property type="protein sequence ID" value="KAK2572484.1"/>
    <property type="molecule type" value="Genomic_DNA"/>
</dbReference>
<dbReference type="InterPro" id="IPR007110">
    <property type="entry name" value="Ig-like_dom"/>
</dbReference>
<evidence type="ECO:0000313" key="4">
    <source>
        <dbReference type="EMBL" id="KAK2572484.1"/>
    </source>
</evidence>
<dbReference type="Proteomes" id="UP001249851">
    <property type="component" value="Unassembled WGS sequence"/>
</dbReference>
<dbReference type="SMART" id="SM00409">
    <property type="entry name" value="IG"/>
    <property type="match status" value="2"/>
</dbReference>
<feature type="region of interest" description="Disordered" evidence="1">
    <location>
        <begin position="230"/>
        <end position="253"/>
    </location>
</feature>
<keyword evidence="2" id="KW-1133">Transmembrane helix</keyword>
<dbReference type="Pfam" id="PF13927">
    <property type="entry name" value="Ig_3"/>
    <property type="match status" value="1"/>
</dbReference>
<dbReference type="SUPFAM" id="SSF48726">
    <property type="entry name" value="Immunoglobulin"/>
    <property type="match status" value="2"/>
</dbReference>
<proteinExistence type="predicted"/>
<dbReference type="InterPro" id="IPR003598">
    <property type="entry name" value="Ig_sub2"/>
</dbReference>
<evidence type="ECO:0000259" key="3">
    <source>
        <dbReference type="PROSITE" id="PS50835"/>
    </source>
</evidence>
<keyword evidence="2" id="KW-0812">Transmembrane</keyword>
<feature type="transmembrane region" description="Helical" evidence="2">
    <location>
        <begin position="269"/>
        <end position="290"/>
    </location>
</feature>
<feature type="compositionally biased region" description="Basic and acidic residues" evidence="1">
    <location>
        <begin position="230"/>
        <end position="239"/>
    </location>
</feature>
<dbReference type="CDD" id="cd00096">
    <property type="entry name" value="Ig"/>
    <property type="match status" value="1"/>
</dbReference>
<evidence type="ECO:0000313" key="5">
    <source>
        <dbReference type="Proteomes" id="UP001249851"/>
    </source>
</evidence>
<protein>
    <submittedName>
        <fullName evidence="4">Fibroblast growth factor receptor 4</fullName>
    </submittedName>
</protein>
<accession>A0AAD9R3K6</accession>
<keyword evidence="2" id="KW-0472">Membrane</keyword>
<reference evidence="4" key="2">
    <citation type="journal article" date="2023" name="Science">
        <title>Genomic signatures of disease resistance in endangered staghorn corals.</title>
        <authorList>
            <person name="Vollmer S.V."/>
            <person name="Selwyn J.D."/>
            <person name="Despard B.A."/>
            <person name="Roesel C.L."/>
        </authorList>
    </citation>
    <scope>NUCLEOTIDE SEQUENCE</scope>
    <source>
        <strain evidence="4">K2</strain>
    </source>
</reference>
<name>A0AAD9R3K6_ACRCE</name>